<dbReference type="InterPro" id="IPR041698">
    <property type="entry name" value="Methyltransf_25"/>
</dbReference>
<evidence type="ECO:0000313" key="2">
    <source>
        <dbReference type="EMBL" id="BAM04101.1"/>
    </source>
</evidence>
<protein>
    <recommendedName>
        <fullName evidence="1">Methyltransferase domain-containing protein</fullName>
    </recommendedName>
</protein>
<accession>I0IFR3</accession>
<dbReference type="CDD" id="cd02440">
    <property type="entry name" value="AdoMet_MTases"/>
    <property type="match status" value="1"/>
</dbReference>
<dbReference type="InterPro" id="IPR029063">
    <property type="entry name" value="SAM-dependent_MTases_sf"/>
</dbReference>
<keyword evidence="3" id="KW-1185">Reference proteome</keyword>
<reference evidence="2 3" key="1">
    <citation type="submission" date="2012-02" db="EMBL/GenBank/DDBJ databases">
        <title>Complete genome sequence of Phycisphaera mikurensis NBRC 102666.</title>
        <authorList>
            <person name="Ankai A."/>
            <person name="Hosoyama A."/>
            <person name="Terui Y."/>
            <person name="Sekine M."/>
            <person name="Fukai R."/>
            <person name="Kato Y."/>
            <person name="Nakamura S."/>
            <person name="Yamada-Narita S."/>
            <person name="Kawakoshi A."/>
            <person name="Fukunaga Y."/>
            <person name="Yamazaki S."/>
            <person name="Fujita N."/>
        </authorList>
    </citation>
    <scope>NUCLEOTIDE SEQUENCE [LARGE SCALE GENOMIC DNA]</scope>
    <source>
        <strain evidence="3">NBRC 102666 / KCTC 22515 / FYK2301M01</strain>
    </source>
</reference>
<dbReference type="Proteomes" id="UP000007881">
    <property type="component" value="Chromosome"/>
</dbReference>
<dbReference type="AlphaFoldDB" id="I0IFR3"/>
<dbReference type="OrthoDB" id="287519at2"/>
<dbReference type="SUPFAM" id="SSF53335">
    <property type="entry name" value="S-adenosyl-L-methionine-dependent methyltransferases"/>
    <property type="match status" value="1"/>
</dbReference>
<dbReference type="KEGG" id="phm:PSMK_19420"/>
<dbReference type="eggNOG" id="COG2226">
    <property type="taxonomic scope" value="Bacteria"/>
</dbReference>
<organism evidence="2 3">
    <name type="scientific">Phycisphaera mikurensis (strain NBRC 102666 / KCTC 22515 / FYK2301M01)</name>
    <dbReference type="NCBI Taxonomy" id="1142394"/>
    <lineage>
        <taxon>Bacteria</taxon>
        <taxon>Pseudomonadati</taxon>
        <taxon>Planctomycetota</taxon>
        <taxon>Phycisphaerae</taxon>
        <taxon>Phycisphaerales</taxon>
        <taxon>Phycisphaeraceae</taxon>
        <taxon>Phycisphaera</taxon>
    </lineage>
</organism>
<dbReference type="RefSeq" id="WP_014437319.1">
    <property type="nucleotide sequence ID" value="NC_017080.1"/>
</dbReference>
<dbReference type="STRING" id="1142394.PSMK_19420"/>
<dbReference type="PANTHER" id="PTHR37211:SF1">
    <property type="entry name" value="EXPRESSED PROTEIN"/>
    <property type="match status" value="1"/>
</dbReference>
<evidence type="ECO:0000259" key="1">
    <source>
        <dbReference type="Pfam" id="PF13649"/>
    </source>
</evidence>
<dbReference type="Pfam" id="PF13649">
    <property type="entry name" value="Methyltransf_25"/>
    <property type="match status" value="1"/>
</dbReference>
<dbReference type="EMBL" id="AP012338">
    <property type="protein sequence ID" value="BAM04101.1"/>
    <property type="molecule type" value="Genomic_DNA"/>
</dbReference>
<feature type="domain" description="Methyltransferase" evidence="1">
    <location>
        <begin position="59"/>
        <end position="149"/>
    </location>
</feature>
<dbReference type="PANTHER" id="PTHR37211">
    <property type="entry name" value="EXPRESSED PROTEIN"/>
    <property type="match status" value="1"/>
</dbReference>
<name>I0IFR3_PHYMF</name>
<dbReference type="Gene3D" id="3.40.50.150">
    <property type="entry name" value="Vaccinia Virus protein VP39"/>
    <property type="match status" value="1"/>
</dbReference>
<proteinExistence type="predicted"/>
<dbReference type="HOGENOM" id="CLU_056847_1_0_0"/>
<evidence type="ECO:0000313" key="3">
    <source>
        <dbReference type="Proteomes" id="UP000007881"/>
    </source>
</evidence>
<sequence>MSSPPAPRTLPLAERLGLYADAVQQPLAEIRFVETASRHHRRGGGRADEPACLLREDFAGTCDVAAAWCRSAPERQAVAVEIHPPTLAWARRRHADVEDLHLVEADVVDFHGPRVDAITATNFSVLGFHRRPGLLRYLRHARRCLRPGGVFVMDLYGGPGAEAPGEQAREAGGFGYVWVQETYDPRTARARCRIRFTVRGRSCGGFRYDWRLWRPAELLDALAEAGFAEPTLWAADGRGRHRPGAALAAGEDFVVYLTGGRDTGAGAS</sequence>
<gene>
    <name evidence="2" type="ordered locus">PSMK_19420</name>
</gene>